<dbReference type="Proteomes" id="UP000018890">
    <property type="component" value="Unassembled WGS sequence"/>
</dbReference>
<dbReference type="GO" id="GO:0000155">
    <property type="term" value="F:phosphorelay sensor kinase activity"/>
    <property type="evidence" value="ECO:0007669"/>
    <property type="project" value="InterPro"/>
</dbReference>
<name>W4Q5T9_9BACI</name>
<gene>
    <name evidence="4" type="ORF">JCM9140_2830</name>
</gene>
<keyword evidence="4" id="KW-0418">Kinase</keyword>
<dbReference type="InterPro" id="IPR050640">
    <property type="entry name" value="Bact_2-comp_sensor_kinase"/>
</dbReference>
<evidence type="ECO:0000313" key="5">
    <source>
        <dbReference type="Proteomes" id="UP000018890"/>
    </source>
</evidence>
<accession>W4Q5T9</accession>
<evidence type="ECO:0000259" key="3">
    <source>
        <dbReference type="Pfam" id="PF06580"/>
    </source>
</evidence>
<keyword evidence="1" id="KW-0812">Transmembrane</keyword>
<keyword evidence="1" id="KW-1133">Transmembrane helix</keyword>
<protein>
    <submittedName>
        <fullName evidence="4">Sensor histidine kinase</fullName>
    </submittedName>
</protein>
<dbReference type="PANTHER" id="PTHR34220">
    <property type="entry name" value="SENSOR HISTIDINE KINASE YPDA"/>
    <property type="match status" value="1"/>
</dbReference>
<dbReference type="GO" id="GO:0016020">
    <property type="term" value="C:membrane"/>
    <property type="evidence" value="ECO:0007669"/>
    <property type="project" value="InterPro"/>
</dbReference>
<dbReference type="Pfam" id="PF06580">
    <property type="entry name" value="His_kinase"/>
    <property type="match status" value="1"/>
</dbReference>
<dbReference type="EMBL" id="BAUT01000031">
    <property type="protein sequence ID" value="GAE26739.1"/>
    <property type="molecule type" value="Genomic_DNA"/>
</dbReference>
<evidence type="ECO:0000313" key="4">
    <source>
        <dbReference type="EMBL" id="GAE26739.1"/>
    </source>
</evidence>
<dbReference type="AlphaFoldDB" id="W4Q5T9"/>
<dbReference type="Gene3D" id="3.30.565.10">
    <property type="entry name" value="Histidine kinase-like ATPase, C-terminal domain"/>
    <property type="match status" value="1"/>
</dbReference>
<dbReference type="PANTHER" id="PTHR34220:SF7">
    <property type="entry name" value="SENSOR HISTIDINE KINASE YPDA"/>
    <property type="match status" value="1"/>
</dbReference>
<feature type="domain" description="Histidine kinase/HSP90-like ATPase" evidence="2">
    <location>
        <begin position="151"/>
        <end position="243"/>
    </location>
</feature>
<dbReference type="RefSeq" id="WP_034746941.1">
    <property type="nucleotide sequence ID" value="NZ_BAUT01000031.1"/>
</dbReference>
<comment type="caution">
    <text evidence="4">The sequence shown here is derived from an EMBL/GenBank/DDBJ whole genome shotgun (WGS) entry which is preliminary data.</text>
</comment>
<dbReference type="SUPFAM" id="SSF55874">
    <property type="entry name" value="ATPase domain of HSP90 chaperone/DNA topoisomerase II/histidine kinase"/>
    <property type="match status" value="1"/>
</dbReference>
<dbReference type="InterPro" id="IPR003594">
    <property type="entry name" value="HATPase_dom"/>
</dbReference>
<keyword evidence="4" id="KW-0808">Transferase</keyword>
<dbReference type="OrthoDB" id="9776552at2"/>
<keyword evidence="1" id="KW-0472">Membrane</keyword>
<evidence type="ECO:0000256" key="1">
    <source>
        <dbReference type="SAM" id="Phobius"/>
    </source>
</evidence>
<evidence type="ECO:0000259" key="2">
    <source>
        <dbReference type="Pfam" id="PF02518"/>
    </source>
</evidence>
<proteinExistence type="predicted"/>
<feature type="transmembrane region" description="Helical" evidence="1">
    <location>
        <begin position="6"/>
        <end position="28"/>
    </location>
</feature>
<keyword evidence="5" id="KW-1185">Reference proteome</keyword>
<dbReference type="InterPro" id="IPR036890">
    <property type="entry name" value="HATPase_C_sf"/>
</dbReference>
<reference evidence="4" key="1">
    <citation type="journal article" date="2014" name="Genome Announc.">
        <title>Draft Genome Sequences of Three Alkaliphilic Bacillus Strains, Bacillus wakoensis JCM 9140T, Bacillus akibai JCM 9157T, and Bacillus hemicellulosilyticus JCM 9152T.</title>
        <authorList>
            <person name="Yuki M."/>
            <person name="Oshima K."/>
            <person name="Suda W."/>
            <person name="Oshida Y."/>
            <person name="Kitamura K."/>
            <person name="Iida T."/>
            <person name="Hattori M."/>
            <person name="Ohkuma M."/>
        </authorList>
    </citation>
    <scope>NUCLEOTIDE SEQUENCE [LARGE SCALE GENOMIC DNA]</scope>
    <source>
        <strain evidence="4">JCM 9140</strain>
    </source>
</reference>
<sequence>MITYEAFFLMILISILGPVVGVVLLIFFNMFEKQVYVLEIEKKQIELEKELERSRYLQLNQQIQPHFLFNALNSMLSLIRLKRYDGLKEAFEHMVLYLRFKYVDKDPLYVMTDEISYTNHFIAIQKLRFGERLQVSWEVDIAVKQALILPYLLQTLVENAFKHGVEMVEGDALIHIEIKKYNKEVSLTVKDNGPGFQDTSFLDHYEGIGLKNIETRLHLLFGETAKLVIQPTVEESGGIVTVIWPFIEEEKDESIGT</sequence>
<dbReference type="InterPro" id="IPR010559">
    <property type="entry name" value="Sig_transdc_His_kin_internal"/>
</dbReference>
<dbReference type="Pfam" id="PF02518">
    <property type="entry name" value="HATPase_c"/>
    <property type="match status" value="1"/>
</dbReference>
<organism evidence="4 5">
    <name type="scientific">Halalkalibacter wakoensis JCM 9140</name>
    <dbReference type="NCBI Taxonomy" id="1236970"/>
    <lineage>
        <taxon>Bacteria</taxon>
        <taxon>Bacillati</taxon>
        <taxon>Bacillota</taxon>
        <taxon>Bacilli</taxon>
        <taxon>Bacillales</taxon>
        <taxon>Bacillaceae</taxon>
        <taxon>Halalkalibacter</taxon>
    </lineage>
</organism>
<feature type="domain" description="Signal transduction histidine kinase internal region" evidence="3">
    <location>
        <begin position="57"/>
        <end position="133"/>
    </location>
</feature>
<dbReference type="STRING" id="1236970.JCM9140_2830"/>